<feature type="transmembrane region" description="Helical" evidence="2">
    <location>
        <begin position="31"/>
        <end position="53"/>
    </location>
</feature>
<name>A0A8T2MF91_ASTMX</name>
<feature type="region of interest" description="Disordered" evidence="1">
    <location>
        <begin position="1"/>
        <end position="21"/>
    </location>
</feature>
<keyword evidence="2" id="KW-0472">Membrane</keyword>
<reference evidence="3 4" key="1">
    <citation type="submission" date="2021-07" db="EMBL/GenBank/DDBJ databases">
        <authorList>
            <person name="Imarazene B."/>
            <person name="Zahm M."/>
            <person name="Klopp C."/>
            <person name="Cabau C."/>
            <person name="Beille S."/>
            <person name="Jouanno E."/>
            <person name="Castinel A."/>
            <person name="Lluch J."/>
            <person name="Gil L."/>
            <person name="Kuchtly C."/>
            <person name="Lopez Roques C."/>
            <person name="Donnadieu C."/>
            <person name="Parrinello H."/>
            <person name="Journot L."/>
            <person name="Du K."/>
            <person name="Schartl M."/>
            <person name="Retaux S."/>
            <person name="Guiguen Y."/>
        </authorList>
    </citation>
    <scope>NUCLEOTIDE SEQUENCE [LARGE SCALE GENOMIC DNA]</scope>
    <source>
        <strain evidence="3">Pach_M1</strain>
        <tissue evidence="3">Testis</tissue>
    </source>
</reference>
<comment type="caution">
    <text evidence="3">The sequence shown here is derived from an EMBL/GenBank/DDBJ whole genome shotgun (WGS) entry which is preliminary data.</text>
</comment>
<organism evidence="3 4">
    <name type="scientific">Astyanax mexicanus</name>
    <name type="common">Blind cave fish</name>
    <name type="synonym">Astyanax fasciatus mexicanus</name>
    <dbReference type="NCBI Taxonomy" id="7994"/>
    <lineage>
        <taxon>Eukaryota</taxon>
        <taxon>Metazoa</taxon>
        <taxon>Chordata</taxon>
        <taxon>Craniata</taxon>
        <taxon>Vertebrata</taxon>
        <taxon>Euteleostomi</taxon>
        <taxon>Actinopterygii</taxon>
        <taxon>Neopterygii</taxon>
        <taxon>Teleostei</taxon>
        <taxon>Ostariophysi</taxon>
        <taxon>Characiformes</taxon>
        <taxon>Characoidei</taxon>
        <taxon>Acestrorhamphidae</taxon>
        <taxon>Acestrorhamphinae</taxon>
        <taxon>Astyanax</taxon>
    </lineage>
</organism>
<evidence type="ECO:0000313" key="4">
    <source>
        <dbReference type="Proteomes" id="UP000752171"/>
    </source>
</evidence>
<dbReference type="EMBL" id="JAICCE010000001">
    <property type="protein sequence ID" value="KAG9282719.1"/>
    <property type="molecule type" value="Genomic_DNA"/>
</dbReference>
<feature type="compositionally biased region" description="Polar residues" evidence="1">
    <location>
        <begin position="10"/>
        <end position="21"/>
    </location>
</feature>
<gene>
    <name evidence="3" type="ORF">AMEX_G1411</name>
</gene>
<keyword evidence="2" id="KW-1133">Transmembrane helix</keyword>
<sequence>METQVFMPQECSTTSIANPQPGGLQSRTTRLMLLLISVLLLLIVGMVGLYIFMHIHPTVEEINHANCTQRINFTEDNAKKTPKSSVFEVQQSGTYIIHGTEKRMKNDNTSNSCIDKLYLLSCWETATNCTYLKTFFSNETSQEAMIVATGVELKEKTEVFVQRNCQLAQRREYHFIVVKVA</sequence>
<protein>
    <submittedName>
        <fullName evidence="3">Uncharacterized protein</fullName>
    </submittedName>
</protein>
<dbReference type="AlphaFoldDB" id="A0A8T2MF91"/>
<evidence type="ECO:0000313" key="3">
    <source>
        <dbReference type="EMBL" id="KAG9282719.1"/>
    </source>
</evidence>
<accession>A0A8T2MF91</accession>
<dbReference type="Proteomes" id="UP000752171">
    <property type="component" value="Unassembled WGS sequence"/>
</dbReference>
<evidence type="ECO:0000256" key="1">
    <source>
        <dbReference type="SAM" id="MobiDB-lite"/>
    </source>
</evidence>
<proteinExistence type="predicted"/>
<keyword evidence="2" id="KW-0812">Transmembrane</keyword>
<evidence type="ECO:0000256" key="2">
    <source>
        <dbReference type="SAM" id="Phobius"/>
    </source>
</evidence>